<dbReference type="InterPro" id="IPR017429">
    <property type="entry name" value="Suppressor_of_fused_bac"/>
</dbReference>
<dbReference type="PANTHER" id="PTHR10928">
    <property type="entry name" value="SUPPRESSOR OF FUSED"/>
    <property type="match status" value="1"/>
</dbReference>
<dbReference type="InterPro" id="IPR007768">
    <property type="entry name" value="Suppressor_of_fused"/>
</dbReference>
<reference evidence="2 3" key="1">
    <citation type="submission" date="2020-05" db="EMBL/GenBank/DDBJ databases">
        <title>Actinomadura verrucosospora NRRL-B18236 (PFL_A860) Genome sequencing and assembly.</title>
        <authorList>
            <person name="Samborskyy M."/>
        </authorList>
    </citation>
    <scope>NUCLEOTIDE SEQUENCE [LARGE SCALE GENOMIC DNA]</scope>
    <source>
        <strain evidence="2 3">NRRL:B18236</strain>
    </source>
</reference>
<sequence length="347" mass="37717">MDDTPGWDAIDAALRPLYGDVRPYHLGTVIKWALGGPDPLDGISVYARTEPVPHWHFVSYGMSELYGKESSDPDESGWGFEFTFRLVRDPADAEPPPWAANLLQNLARYVFSSGNWFEAGHHMNVNGPIAADREDSRIRAVAFVTDPELGEIATPHGRVEFLQVVGLATEEYEALRQWDAASFLNAIAPHLPLFVTDIDRPSLLADPELARAVREGIARDGSSSGALFVNTAHWELDGAATTLRIGALQAEAIAQALRGRLPFGRTLLLQTEDTRMVFQPAGAYAVVETEDGRLDVSLPPEALDDVVAALRPVAGSTPIAALPGLTVEIVPTRMRDRYGNETGEVVG</sequence>
<dbReference type="PANTHER" id="PTHR10928:SF2">
    <property type="entry name" value="SUPPRESSOR OF FUSED HOMOLOG"/>
    <property type="match status" value="1"/>
</dbReference>
<evidence type="ECO:0000259" key="1">
    <source>
        <dbReference type="Pfam" id="PF05076"/>
    </source>
</evidence>
<gene>
    <name evidence="2" type="ORF">ACTIVE_5038</name>
</gene>
<accession>A0A7D3VU68</accession>
<evidence type="ECO:0000313" key="3">
    <source>
        <dbReference type="Proteomes" id="UP000501240"/>
    </source>
</evidence>
<dbReference type="Proteomes" id="UP000501240">
    <property type="component" value="Chromosome"/>
</dbReference>
<dbReference type="SUPFAM" id="SSF103359">
    <property type="entry name" value="Suppressor of Fused, N-terminal domain"/>
    <property type="match status" value="1"/>
</dbReference>
<dbReference type="InterPro" id="IPR037181">
    <property type="entry name" value="SUFU_N"/>
</dbReference>
<dbReference type="RefSeq" id="WP_173097368.1">
    <property type="nucleotide sequence ID" value="NZ_CP053892.1"/>
</dbReference>
<dbReference type="EMBL" id="CP053892">
    <property type="protein sequence ID" value="QKG23395.1"/>
    <property type="molecule type" value="Genomic_DNA"/>
</dbReference>
<keyword evidence="2" id="KW-0032">Aminotransferase</keyword>
<dbReference type="AlphaFoldDB" id="A0A7D3VU68"/>
<keyword evidence="2" id="KW-0808">Transferase</keyword>
<organism evidence="2 3">
    <name type="scientific">Actinomadura verrucosospora</name>
    <dbReference type="NCBI Taxonomy" id="46165"/>
    <lineage>
        <taxon>Bacteria</taxon>
        <taxon>Bacillati</taxon>
        <taxon>Actinomycetota</taxon>
        <taxon>Actinomycetes</taxon>
        <taxon>Streptosporangiales</taxon>
        <taxon>Thermomonosporaceae</taxon>
        <taxon>Actinomadura</taxon>
    </lineage>
</organism>
<dbReference type="GO" id="GO:0005737">
    <property type="term" value="C:cytoplasm"/>
    <property type="evidence" value="ECO:0007669"/>
    <property type="project" value="TreeGrafter"/>
</dbReference>
<dbReference type="PIRSF" id="PIRSF038192">
    <property type="entry name" value="Txn_reg_BtrU_prd"/>
    <property type="match status" value="1"/>
</dbReference>
<dbReference type="InterPro" id="IPR020941">
    <property type="entry name" value="SUFU-like_domain"/>
</dbReference>
<feature type="domain" description="Suppressor of fused-like" evidence="1">
    <location>
        <begin position="36"/>
        <end position="201"/>
    </location>
</feature>
<name>A0A7D3VU68_ACTVE</name>
<evidence type="ECO:0000313" key="2">
    <source>
        <dbReference type="EMBL" id="QKG23395.1"/>
    </source>
</evidence>
<protein>
    <submittedName>
        <fullName evidence="2">2-deoxystreptamine pathway aminotransferase</fullName>
    </submittedName>
</protein>
<keyword evidence="3" id="KW-1185">Reference proteome</keyword>
<dbReference type="Pfam" id="PF05076">
    <property type="entry name" value="SUFU"/>
    <property type="match status" value="1"/>
</dbReference>
<dbReference type="GO" id="GO:0008483">
    <property type="term" value="F:transaminase activity"/>
    <property type="evidence" value="ECO:0007669"/>
    <property type="project" value="UniProtKB-KW"/>
</dbReference>
<proteinExistence type="predicted"/>